<dbReference type="InterPro" id="IPR036291">
    <property type="entry name" value="NAD(P)-bd_dom_sf"/>
</dbReference>
<dbReference type="InterPro" id="IPR002347">
    <property type="entry name" value="SDR_fam"/>
</dbReference>
<dbReference type="PANTHER" id="PTHR43658:SF8">
    <property type="entry name" value="17-BETA-HYDROXYSTEROID DEHYDROGENASE 14-RELATED"/>
    <property type="match status" value="1"/>
</dbReference>
<protein>
    <submittedName>
        <fullName evidence="4">Short-chain dehydrogenase/reductase SDR</fullName>
    </submittedName>
</protein>
<dbReference type="Gene3D" id="3.40.50.720">
    <property type="entry name" value="NAD(P)-binding Rossmann-like Domain"/>
    <property type="match status" value="1"/>
</dbReference>
<dbReference type="OrthoDB" id="9803333at2"/>
<comment type="similarity">
    <text evidence="1 3">Belongs to the short-chain dehydrogenases/reductases (SDR) family.</text>
</comment>
<proteinExistence type="inferred from homology"/>
<dbReference type="FunFam" id="3.40.50.720:FF:000215">
    <property type="entry name" value="3-hydroxyacyl-CoA dehydrogenase type-2"/>
    <property type="match status" value="1"/>
</dbReference>
<evidence type="ECO:0000256" key="2">
    <source>
        <dbReference type="ARBA" id="ARBA00023002"/>
    </source>
</evidence>
<dbReference type="STRING" id="690567.865"/>
<dbReference type="PRINTS" id="PR00080">
    <property type="entry name" value="SDRFAMILY"/>
</dbReference>
<reference evidence="4 5" key="1">
    <citation type="submission" date="2015-03" db="EMBL/GenBank/DDBJ databases">
        <authorList>
            <person name="Murphy D."/>
        </authorList>
    </citation>
    <scope>NUCLEOTIDE SEQUENCE [LARGE SCALE GENOMIC DNA]</scope>
    <source>
        <strain evidence="4 5">OL-4</strain>
    </source>
</reference>
<keyword evidence="2" id="KW-0560">Oxidoreductase</keyword>
<evidence type="ECO:0000313" key="5">
    <source>
        <dbReference type="Proteomes" id="UP000045545"/>
    </source>
</evidence>
<sequence length="255" mass="26627">MDINGLVALVTGGASGLGAAAVEMLIEKGAKVVIADMNEEKGQELAAKFGDKAVFVKDNVTVTAENEAAVAAAIDKFGKLDVLVNAAGVGSASKIIGKDGPTVLDWFKMVIDINLVGGFDVMRLAAWQMSKNEPNDKGERGVLINVASVAAFDGQMGQAAYSASKAGVVGMTLPIARDLSREGIRVLTIAPGIFDTPMMALLPQAARDSLGAQVPFPKRMGDPVEFASLVCQMVENSYLNGETVRLDGAIRMGIK</sequence>
<dbReference type="SUPFAM" id="SSF51735">
    <property type="entry name" value="NAD(P)-binding Rossmann-fold domains"/>
    <property type="match status" value="1"/>
</dbReference>
<dbReference type="EMBL" id="CGIH01000013">
    <property type="protein sequence ID" value="CFX25998.1"/>
    <property type="molecule type" value="Genomic_DNA"/>
</dbReference>
<keyword evidence="5" id="KW-1185">Reference proteome</keyword>
<name>A0A0E4C836_9FIRM</name>
<dbReference type="Pfam" id="PF00106">
    <property type="entry name" value="adh_short"/>
    <property type="match status" value="1"/>
</dbReference>
<dbReference type="Proteomes" id="UP000045545">
    <property type="component" value="Unassembled WGS sequence"/>
</dbReference>
<organism evidence="4 5">
    <name type="scientific">Syntrophomonas zehnderi OL-4</name>
    <dbReference type="NCBI Taxonomy" id="690567"/>
    <lineage>
        <taxon>Bacteria</taxon>
        <taxon>Bacillati</taxon>
        <taxon>Bacillota</taxon>
        <taxon>Clostridia</taxon>
        <taxon>Eubacteriales</taxon>
        <taxon>Syntrophomonadaceae</taxon>
        <taxon>Syntrophomonas</taxon>
    </lineage>
</organism>
<dbReference type="GO" id="GO:0016491">
    <property type="term" value="F:oxidoreductase activity"/>
    <property type="evidence" value="ECO:0007669"/>
    <property type="project" value="UniProtKB-KW"/>
</dbReference>
<dbReference type="RefSeq" id="WP_046496209.1">
    <property type="nucleotide sequence ID" value="NZ_CGIH01000013.1"/>
</dbReference>
<evidence type="ECO:0000256" key="3">
    <source>
        <dbReference type="RuleBase" id="RU000363"/>
    </source>
</evidence>
<gene>
    <name evidence="4" type="ORF">865</name>
</gene>
<dbReference type="PRINTS" id="PR00081">
    <property type="entry name" value="GDHRDH"/>
</dbReference>
<dbReference type="InterPro" id="IPR020904">
    <property type="entry name" value="Sc_DH/Rdtase_CS"/>
</dbReference>
<dbReference type="PANTHER" id="PTHR43658">
    <property type="entry name" value="SHORT-CHAIN DEHYDROGENASE/REDUCTASE"/>
    <property type="match status" value="1"/>
</dbReference>
<evidence type="ECO:0000313" key="4">
    <source>
        <dbReference type="EMBL" id="CFX25998.1"/>
    </source>
</evidence>
<dbReference type="PROSITE" id="PS00061">
    <property type="entry name" value="ADH_SHORT"/>
    <property type="match status" value="1"/>
</dbReference>
<evidence type="ECO:0000256" key="1">
    <source>
        <dbReference type="ARBA" id="ARBA00006484"/>
    </source>
</evidence>
<dbReference type="AlphaFoldDB" id="A0A0E4C836"/>
<accession>A0A0E4C836</accession>